<accession>A0A8S1SCM9</accession>
<keyword evidence="2" id="KW-1185">Reference proteome</keyword>
<sequence>MKDKLKSNSHFLIAIWKLVQNVNKLESAIQEQKRIQVYIGFEVLLIFGKVLLTIENGWLFRGYNQFNNVIFQKRSQWMKVCKAEINTFKQNK</sequence>
<comment type="caution">
    <text evidence="1">The sequence shown here is derived from an EMBL/GenBank/DDBJ whole genome shotgun (WGS) entry which is preliminary data.</text>
</comment>
<name>A0A8S1SCM9_PAROT</name>
<organism evidence="1 2">
    <name type="scientific">Paramecium octaurelia</name>
    <dbReference type="NCBI Taxonomy" id="43137"/>
    <lineage>
        <taxon>Eukaryota</taxon>
        <taxon>Sar</taxon>
        <taxon>Alveolata</taxon>
        <taxon>Ciliophora</taxon>
        <taxon>Intramacronucleata</taxon>
        <taxon>Oligohymenophorea</taxon>
        <taxon>Peniculida</taxon>
        <taxon>Parameciidae</taxon>
        <taxon>Paramecium</taxon>
    </lineage>
</organism>
<dbReference type="Proteomes" id="UP000683925">
    <property type="component" value="Unassembled WGS sequence"/>
</dbReference>
<evidence type="ECO:0000313" key="1">
    <source>
        <dbReference type="EMBL" id="CAD8138821.1"/>
    </source>
</evidence>
<dbReference type="AlphaFoldDB" id="A0A8S1SCM9"/>
<dbReference type="EMBL" id="CAJJDP010000009">
    <property type="protein sequence ID" value="CAD8138821.1"/>
    <property type="molecule type" value="Genomic_DNA"/>
</dbReference>
<protein>
    <submittedName>
        <fullName evidence="1">Uncharacterized protein</fullName>
    </submittedName>
</protein>
<reference evidence="1" key="1">
    <citation type="submission" date="2021-01" db="EMBL/GenBank/DDBJ databases">
        <authorList>
            <consortium name="Genoscope - CEA"/>
            <person name="William W."/>
        </authorList>
    </citation>
    <scope>NUCLEOTIDE SEQUENCE</scope>
</reference>
<evidence type="ECO:0000313" key="2">
    <source>
        <dbReference type="Proteomes" id="UP000683925"/>
    </source>
</evidence>
<gene>
    <name evidence="1" type="ORF">POCTA_138.1.T0100085</name>
</gene>
<proteinExistence type="predicted"/>